<comment type="caution">
    <text evidence="10">The sequence shown here is derived from an EMBL/GenBank/DDBJ whole genome shotgun (WGS) entry which is preliminary data.</text>
</comment>
<comment type="subcellular location">
    <subcellularLocation>
        <location evidence="2">Chromosome</location>
        <location evidence="2">Telomere</location>
    </subcellularLocation>
    <subcellularLocation>
        <location evidence="1">Nucleus</location>
    </subcellularLocation>
</comment>
<gene>
    <name evidence="10" type="ORF">DB88DRAFT_509669</name>
</gene>
<keyword evidence="6" id="KW-0238">DNA-binding</keyword>
<dbReference type="GO" id="GO:0000781">
    <property type="term" value="C:chromosome, telomeric region"/>
    <property type="evidence" value="ECO:0007669"/>
    <property type="project" value="UniProtKB-SubCell"/>
</dbReference>
<dbReference type="PANTHER" id="PTHR13989">
    <property type="entry name" value="REPLICATION PROTEIN A-RELATED"/>
    <property type="match status" value="1"/>
</dbReference>
<evidence type="ECO:0000256" key="7">
    <source>
        <dbReference type="ARBA" id="ARBA00023242"/>
    </source>
</evidence>
<evidence type="ECO:0000256" key="4">
    <source>
        <dbReference type="ARBA" id="ARBA00022454"/>
    </source>
</evidence>
<sequence length="564" mass="63848">MEVTSRVGCMRAEYDYPTLHTWVQRPQATAQCFVSDVYHLRTAIPSISDDSSYLSRDVFFLNQWPCRMVQLVGWVAGVDHKEKTMVITLDDGDGKHVLPVTVFLSLQARKSRLPGPVAIGGSAQAESASTTTFLTARQRKEQRREALDLRLARQDETTQGYERKDIRGGDTIRVVGRVNEYARRKAGGELEWVREVAVDEGSGGVVCVVDEEEQFVHNAQVVHLHSNTYSRPFTMPPAPALAPESARPVSEGASCVSSPGTTFSELASSEIGEISEVHSEELKLRDPSKLRSSQLTDATYRQYVLDYMTQETVTALTSAMRSDVSGSHAQRSYVPPVKNRQYSWNGLRQVLSLFPESFAAAGGETSKSAARNSSLLLDPFSVPDLLDTPHLSHLARLVVDHVTRQEEKRRRRRLRDGQARPADLKVEADRKLSGRDWRLTESERQSRMLRLTTWVIRNLHEDGAIVHLDSGYLPLTPELLFPVLLPIMEREEFLREGTFMRKDDPRRTNGVMVDEILARLGTWGKEGRWERVRGWVVEDAMRWAEIQGWVKKRGNGWDMVKRHD</sequence>
<dbReference type="InterPro" id="IPR018856">
    <property type="entry name" value="Stn1_N"/>
</dbReference>
<reference evidence="10" key="1">
    <citation type="submission" date="2023-02" db="EMBL/GenBank/DDBJ databases">
        <title>Identification and recombinant expression of a fungal hydrolase from Papiliotrema laurentii that hydrolyzes apple cutin and clears colloidal polyester polyurethane.</title>
        <authorList>
            <consortium name="DOE Joint Genome Institute"/>
            <person name="Roman V.A."/>
            <person name="Bojanowski C."/>
            <person name="Crable B.R."/>
            <person name="Wagner D.N."/>
            <person name="Hung C.S."/>
            <person name="Nadeau L.J."/>
            <person name="Schratz L."/>
            <person name="Haridas S."/>
            <person name="Pangilinan J."/>
            <person name="Lipzen A."/>
            <person name="Na H."/>
            <person name="Yan M."/>
            <person name="Ng V."/>
            <person name="Grigoriev I.V."/>
            <person name="Spatafora J.W."/>
            <person name="Barlow D."/>
            <person name="Biffinger J."/>
            <person name="Kelley-Loughnane N."/>
            <person name="Varaljay V.A."/>
            <person name="Crookes-Goodson W.J."/>
        </authorList>
    </citation>
    <scope>NUCLEOTIDE SEQUENCE</scope>
    <source>
        <strain evidence="10">5307AH</strain>
    </source>
</reference>
<accession>A0AAD9FQZ6</accession>
<keyword evidence="7" id="KW-0539">Nucleus</keyword>
<evidence type="ECO:0000256" key="1">
    <source>
        <dbReference type="ARBA" id="ARBA00004123"/>
    </source>
</evidence>
<evidence type="ECO:0000256" key="3">
    <source>
        <dbReference type="ARBA" id="ARBA00017411"/>
    </source>
</evidence>
<evidence type="ECO:0000256" key="5">
    <source>
        <dbReference type="ARBA" id="ARBA00022895"/>
    </source>
</evidence>
<dbReference type="Proteomes" id="UP001182556">
    <property type="component" value="Unassembled WGS sequence"/>
</dbReference>
<dbReference type="PANTHER" id="PTHR13989:SF33">
    <property type="entry name" value="CST COMPLEX SUBUNIT STN1"/>
    <property type="match status" value="1"/>
</dbReference>
<dbReference type="Gene3D" id="2.40.50.140">
    <property type="entry name" value="Nucleic acid-binding proteins"/>
    <property type="match status" value="1"/>
</dbReference>
<dbReference type="EMBL" id="JAODAN010000004">
    <property type="protein sequence ID" value="KAK1924586.1"/>
    <property type="molecule type" value="Genomic_DNA"/>
</dbReference>
<dbReference type="InterPro" id="IPR012340">
    <property type="entry name" value="NA-bd_OB-fold"/>
</dbReference>
<keyword evidence="5" id="KW-0779">Telomere</keyword>
<dbReference type="InterPro" id="IPR040260">
    <property type="entry name" value="RFA2-like"/>
</dbReference>
<evidence type="ECO:0000256" key="2">
    <source>
        <dbReference type="ARBA" id="ARBA00004574"/>
    </source>
</evidence>
<dbReference type="GO" id="GO:0005634">
    <property type="term" value="C:nucleus"/>
    <property type="evidence" value="ECO:0007669"/>
    <property type="project" value="UniProtKB-SubCell"/>
</dbReference>
<evidence type="ECO:0000313" key="10">
    <source>
        <dbReference type="EMBL" id="KAK1924586.1"/>
    </source>
</evidence>
<evidence type="ECO:0000256" key="8">
    <source>
        <dbReference type="ARBA" id="ARBA00030039"/>
    </source>
</evidence>
<name>A0AAD9FQZ6_PAPLA</name>
<keyword evidence="11" id="KW-1185">Reference proteome</keyword>
<protein>
    <recommendedName>
        <fullName evidence="3">CST complex subunit STN1</fullName>
    </recommendedName>
    <alternativeName>
        <fullName evidence="8">Suppressor of cdc thirteen homolog</fullName>
    </alternativeName>
</protein>
<evidence type="ECO:0000259" key="9">
    <source>
        <dbReference type="Pfam" id="PF10451"/>
    </source>
</evidence>
<evidence type="ECO:0000313" key="11">
    <source>
        <dbReference type="Proteomes" id="UP001182556"/>
    </source>
</evidence>
<dbReference type="GO" id="GO:0003677">
    <property type="term" value="F:DNA binding"/>
    <property type="evidence" value="ECO:0007669"/>
    <property type="project" value="UniProtKB-KW"/>
</dbReference>
<organism evidence="10 11">
    <name type="scientific">Papiliotrema laurentii</name>
    <name type="common">Cryptococcus laurentii</name>
    <dbReference type="NCBI Taxonomy" id="5418"/>
    <lineage>
        <taxon>Eukaryota</taxon>
        <taxon>Fungi</taxon>
        <taxon>Dikarya</taxon>
        <taxon>Basidiomycota</taxon>
        <taxon>Agaricomycotina</taxon>
        <taxon>Tremellomycetes</taxon>
        <taxon>Tremellales</taxon>
        <taxon>Rhynchogastremaceae</taxon>
        <taxon>Papiliotrema</taxon>
    </lineage>
</organism>
<proteinExistence type="predicted"/>
<dbReference type="AlphaFoldDB" id="A0AAD9FQZ6"/>
<dbReference type="Pfam" id="PF10451">
    <property type="entry name" value="Stn1"/>
    <property type="match status" value="1"/>
</dbReference>
<keyword evidence="4" id="KW-0158">Chromosome</keyword>
<feature type="domain" description="CST complex subunit Stn1 N-terminal" evidence="9">
    <location>
        <begin position="27"/>
        <end position="101"/>
    </location>
</feature>
<evidence type="ECO:0000256" key="6">
    <source>
        <dbReference type="ARBA" id="ARBA00023125"/>
    </source>
</evidence>